<dbReference type="GO" id="GO:0004536">
    <property type="term" value="F:DNA nuclease activity"/>
    <property type="evidence" value="ECO:0007669"/>
    <property type="project" value="InterPro"/>
</dbReference>
<dbReference type="InterPro" id="IPR050891">
    <property type="entry name" value="TatD-type_Hydrolase"/>
</dbReference>
<dbReference type="PIRSF" id="PIRSF005902">
    <property type="entry name" value="DNase_TatD"/>
    <property type="match status" value="1"/>
</dbReference>
<sequence length="246" mass="28115">MDDVIKRSLDADVEKIIVTASSIEDTKKAIELTEQYSNTLWATAGVHPHNAKDVEEQIEVKLKQLLTHQKIVAIGEIGLDYCRNFSEPNEQKKIFKIQLDIAAENSLPVFLHQRDSHQDFVAILKDYQSHLIGGVAHCFTEGSKELKDFLDLGLYIGVTGWLCDPRRNQNLIDAMQYIPIDRLLIETDAPYLMPKALEKELKTRRNEPCFLPHVAQAVAEYKKIDIGEVVLKTSQNTKRLFFKLQQ</sequence>
<keyword evidence="2" id="KW-0479">Metal-binding</keyword>
<evidence type="ECO:0000313" key="4">
    <source>
        <dbReference type="EMBL" id="SVA91973.1"/>
    </source>
</evidence>
<accession>A0A381ZT83</accession>
<dbReference type="FunFam" id="3.20.20.140:FF:000005">
    <property type="entry name" value="TatD family hydrolase"/>
    <property type="match status" value="1"/>
</dbReference>
<dbReference type="AlphaFoldDB" id="A0A381ZT83"/>
<dbReference type="InterPro" id="IPR015991">
    <property type="entry name" value="TatD/YcfH-like"/>
</dbReference>
<gene>
    <name evidence="4" type="ORF">METZ01_LOCUS144827</name>
</gene>
<dbReference type="PANTHER" id="PTHR10060:SF15">
    <property type="entry name" value="DEOXYRIBONUCLEASE TATDN1"/>
    <property type="match status" value="1"/>
</dbReference>
<dbReference type="InterPro" id="IPR001130">
    <property type="entry name" value="TatD-like"/>
</dbReference>
<evidence type="ECO:0000256" key="2">
    <source>
        <dbReference type="ARBA" id="ARBA00022723"/>
    </source>
</evidence>
<dbReference type="Gene3D" id="3.20.20.140">
    <property type="entry name" value="Metal-dependent hydrolases"/>
    <property type="match status" value="1"/>
</dbReference>
<protein>
    <recommendedName>
        <fullName evidence="5">TatD related DNase</fullName>
    </recommendedName>
</protein>
<dbReference type="GO" id="GO:0046872">
    <property type="term" value="F:metal ion binding"/>
    <property type="evidence" value="ECO:0007669"/>
    <property type="project" value="UniProtKB-KW"/>
</dbReference>
<name>A0A381ZT83_9ZZZZ</name>
<evidence type="ECO:0000256" key="3">
    <source>
        <dbReference type="ARBA" id="ARBA00022801"/>
    </source>
</evidence>
<keyword evidence="1" id="KW-0540">Nuclease</keyword>
<dbReference type="NCBIfam" id="TIGR00010">
    <property type="entry name" value="YchF/TatD family DNA exonuclease"/>
    <property type="match status" value="1"/>
</dbReference>
<dbReference type="PANTHER" id="PTHR10060">
    <property type="entry name" value="TATD FAMILY DEOXYRIBONUCLEASE"/>
    <property type="match status" value="1"/>
</dbReference>
<reference evidence="4" key="1">
    <citation type="submission" date="2018-05" db="EMBL/GenBank/DDBJ databases">
        <authorList>
            <person name="Lanie J.A."/>
            <person name="Ng W.-L."/>
            <person name="Kazmierczak K.M."/>
            <person name="Andrzejewski T.M."/>
            <person name="Davidsen T.M."/>
            <person name="Wayne K.J."/>
            <person name="Tettelin H."/>
            <person name="Glass J.I."/>
            <person name="Rusch D."/>
            <person name="Podicherti R."/>
            <person name="Tsui H.-C.T."/>
            <person name="Winkler M.E."/>
        </authorList>
    </citation>
    <scope>NUCLEOTIDE SEQUENCE</scope>
</reference>
<dbReference type="EMBL" id="UINC01022416">
    <property type="protein sequence ID" value="SVA91973.1"/>
    <property type="molecule type" value="Genomic_DNA"/>
</dbReference>
<organism evidence="4">
    <name type="scientific">marine metagenome</name>
    <dbReference type="NCBI Taxonomy" id="408172"/>
    <lineage>
        <taxon>unclassified sequences</taxon>
        <taxon>metagenomes</taxon>
        <taxon>ecological metagenomes</taxon>
    </lineage>
</organism>
<dbReference type="SUPFAM" id="SSF51556">
    <property type="entry name" value="Metallo-dependent hydrolases"/>
    <property type="match status" value="1"/>
</dbReference>
<dbReference type="CDD" id="cd01310">
    <property type="entry name" value="TatD_DNAse"/>
    <property type="match status" value="1"/>
</dbReference>
<keyword evidence="3" id="KW-0378">Hydrolase</keyword>
<evidence type="ECO:0000256" key="1">
    <source>
        <dbReference type="ARBA" id="ARBA00022722"/>
    </source>
</evidence>
<evidence type="ECO:0008006" key="5">
    <source>
        <dbReference type="Google" id="ProtNLM"/>
    </source>
</evidence>
<proteinExistence type="predicted"/>
<dbReference type="Pfam" id="PF01026">
    <property type="entry name" value="TatD_DNase"/>
    <property type="match status" value="1"/>
</dbReference>
<dbReference type="GO" id="GO:0016788">
    <property type="term" value="F:hydrolase activity, acting on ester bonds"/>
    <property type="evidence" value="ECO:0007669"/>
    <property type="project" value="InterPro"/>
</dbReference>
<dbReference type="InterPro" id="IPR032466">
    <property type="entry name" value="Metal_Hydrolase"/>
</dbReference>